<dbReference type="Pfam" id="PF01381">
    <property type="entry name" value="HTH_3"/>
    <property type="match status" value="1"/>
</dbReference>
<dbReference type="SUPFAM" id="SSF47413">
    <property type="entry name" value="lambda repressor-like DNA-binding domains"/>
    <property type="match status" value="1"/>
</dbReference>
<accession>A0ABV8U9V6</accession>
<dbReference type="CDD" id="cd00093">
    <property type="entry name" value="HTH_XRE"/>
    <property type="match status" value="1"/>
</dbReference>
<sequence>MKNPKIEIGLRIRAQRKKRTWSQEELAARSGRSVYTLSLIERGVNLPNLLTLIDLAQAFECSLDDLIWDGTDASGVSKSAEQRAIEAQIFAEITSMNLKTLKAAQGAIKAILDAQG</sequence>
<evidence type="ECO:0000256" key="1">
    <source>
        <dbReference type="ARBA" id="ARBA00023125"/>
    </source>
</evidence>
<dbReference type="PANTHER" id="PTHR46797:SF1">
    <property type="entry name" value="METHYLPHOSPHONATE SYNTHASE"/>
    <property type="match status" value="1"/>
</dbReference>
<dbReference type="InterPro" id="IPR010982">
    <property type="entry name" value="Lambda_DNA-bd_dom_sf"/>
</dbReference>
<dbReference type="RefSeq" id="WP_068151966.1">
    <property type="nucleotide sequence ID" value="NZ_JBHSCR010000005.1"/>
</dbReference>
<protein>
    <submittedName>
        <fullName evidence="3">Helix-turn-helix domain-containing protein</fullName>
    </submittedName>
</protein>
<organism evidence="3 4">
    <name type="scientific">Kordiimonas lipolytica</name>
    <dbReference type="NCBI Taxonomy" id="1662421"/>
    <lineage>
        <taxon>Bacteria</taxon>
        <taxon>Pseudomonadati</taxon>
        <taxon>Pseudomonadota</taxon>
        <taxon>Alphaproteobacteria</taxon>
        <taxon>Kordiimonadales</taxon>
        <taxon>Kordiimonadaceae</taxon>
        <taxon>Kordiimonas</taxon>
    </lineage>
</organism>
<feature type="domain" description="HTH cro/C1-type" evidence="2">
    <location>
        <begin position="12"/>
        <end position="66"/>
    </location>
</feature>
<dbReference type="InterPro" id="IPR001387">
    <property type="entry name" value="Cro/C1-type_HTH"/>
</dbReference>
<dbReference type="PANTHER" id="PTHR46797">
    <property type="entry name" value="HTH-TYPE TRANSCRIPTIONAL REGULATOR"/>
    <property type="match status" value="1"/>
</dbReference>
<evidence type="ECO:0000259" key="2">
    <source>
        <dbReference type="PROSITE" id="PS50943"/>
    </source>
</evidence>
<comment type="caution">
    <text evidence="3">The sequence shown here is derived from an EMBL/GenBank/DDBJ whole genome shotgun (WGS) entry which is preliminary data.</text>
</comment>
<keyword evidence="4" id="KW-1185">Reference proteome</keyword>
<evidence type="ECO:0000313" key="3">
    <source>
        <dbReference type="EMBL" id="MFC4347963.1"/>
    </source>
</evidence>
<keyword evidence="1" id="KW-0238">DNA-binding</keyword>
<dbReference type="Gene3D" id="1.10.260.40">
    <property type="entry name" value="lambda repressor-like DNA-binding domains"/>
    <property type="match status" value="1"/>
</dbReference>
<dbReference type="Proteomes" id="UP001595776">
    <property type="component" value="Unassembled WGS sequence"/>
</dbReference>
<name>A0ABV8U9V6_9PROT</name>
<reference evidence="4" key="1">
    <citation type="journal article" date="2019" name="Int. J. Syst. Evol. Microbiol.">
        <title>The Global Catalogue of Microorganisms (GCM) 10K type strain sequencing project: providing services to taxonomists for standard genome sequencing and annotation.</title>
        <authorList>
            <consortium name="The Broad Institute Genomics Platform"/>
            <consortium name="The Broad Institute Genome Sequencing Center for Infectious Disease"/>
            <person name="Wu L."/>
            <person name="Ma J."/>
        </authorList>
    </citation>
    <scope>NUCLEOTIDE SEQUENCE [LARGE SCALE GENOMIC DNA]</scope>
    <source>
        <strain evidence="4">CGMCC 1.15304</strain>
    </source>
</reference>
<dbReference type="InterPro" id="IPR050807">
    <property type="entry name" value="TransReg_Diox_bact_type"/>
</dbReference>
<dbReference type="EMBL" id="JBHSCR010000005">
    <property type="protein sequence ID" value="MFC4347963.1"/>
    <property type="molecule type" value="Genomic_DNA"/>
</dbReference>
<evidence type="ECO:0000313" key="4">
    <source>
        <dbReference type="Proteomes" id="UP001595776"/>
    </source>
</evidence>
<proteinExistence type="predicted"/>
<dbReference type="SMART" id="SM00530">
    <property type="entry name" value="HTH_XRE"/>
    <property type="match status" value="1"/>
</dbReference>
<gene>
    <name evidence="3" type="ORF">ACFO5Q_08915</name>
</gene>
<dbReference type="PROSITE" id="PS50943">
    <property type="entry name" value="HTH_CROC1"/>
    <property type="match status" value="1"/>
</dbReference>